<dbReference type="AlphaFoldDB" id="A0A2W4TVJ9"/>
<feature type="region of interest" description="Disordered" evidence="1">
    <location>
        <begin position="24"/>
        <end position="63"/>
    </location>
</feature>
<organism evidence="2 3">
    <name type="scientific">Leptolyngbya foveolarum</name>
    <dbReference type="NCBI Taxonomy" id="47253"/>
    <lineage>
        <taxon>Bacteria</taxon>
        <taxon>Bacillati</taxon>
        <taxon>Cyanobacteriota</taxon>
        <taxon>Cyanophyceae</taxon>
        <taxon>Leptolyngbyales</taxon>
        <taxon>Leptolyngbyaceae</taxon>
        <taxon>Leptolyngbya group</taxon>
        <taxon>Leptolyngbya</taxon>
    </lineage>
</organism>
<dbReference type="EMBL" id="QBMC01000137">
    <property type="protein sequence ID" value="PZO12863.1"/>
    <property type="molecule type" value="Genomic_DNA"/>
</dbReference>
<evidence type="ECO:0000313" key="3">
    <source>
        <dbReference type="Proteomes" id="UP000249354"/>
    </source>
</evidence>
<reference evidence="2 3" key="2">
    <citation type="submission" date="2018-06" db="EMBL/GenBank/DDBJ databases">
        <title>Metagenomic assembly of (sub)arctic Cyanobacteria and their associated microbiome from non-axenic cultures.</title>
        <authorList>
            <person name="Baurain D."/>
        </authorList>
    </citation>
    <scope>NUCLEOTIDE SEQUENCE [LARGE SCALE GENOMIC DNA]</scope>
    <source>
        <strain evidence="2">ULC129bin1</strain>
    </source>
</reference>
<evidence type="ECO:0000256" key="1">
    <source>
        <dbReference type="SAM" id="MobiDB-lite"/>
    </source>
</evidence>
<proteinExistence type="predicted"/>
<evidence type="ECO:0000313" key="2">
    <source>
        <dbReference type="EMBL" id="PZO12863.1"/>
    </source>
</evidence>
<sequence length="86" mass="8906">MSTQRPDDISEAVVVPSAAAATVGNVDDALSPDDKLLQTNSEDSGESVSPEELDKAAKDAESEVIEKVRGDADAPAPIHLESNSSN</sequence>
<feature type="compositionally biased region" description="Basic and acidic residues" evidence="1">
    <location>
        <begin position="52"/>
        <end position="63"/>
    </location>
</feature>
<comment type="caution">
    <text evidence="2">The sequence shown here is derived from an EMBL/GenBank/DDBJ whole genome shotgun (WGS) entry which is preliminary data.</text>
</comment>
<protein>
    <submittedName>
        <fullName evidence="2">Uncharacterized protein</fullName>
    </submittedName>
</protein>
<dbReference type="Proteomes" id="UP000249354">
    <property type="component" value="Unassembled WGS sequence"/>
</dbReference>
<reference evidence="3" key="1">
    <citation type="submission" date="2018-04" db="EMBL/GenBank/DDBJ databases">
        <authorList>
            <person name="Cornet L."/>
        </authorList>
    </citation>
    <scope>NUCLEOTIDE SEQUENCE [LARGE SCALE GENOMIC DNA]</scope>
</reference>
<name>A0A2W4TVJ9_9CYAN</name>
<gene>
    <name evidence="2" type="ORF">DCF25_16865</name>
</gene>
<accession>A0A2W4TVJ9</accession>